<organism evidence="1 2">
    <name type="scientific">Streptomyces synnematoformans</name>
    <dbReference type="NCBI Taxonomy" id="415721"/>
    <lineage>
        <taxon>Bacteria</taxon>
        <taxon>Bacillati</taxon>
        <taxon>Actinomycetota</taxon>
        <taxon>Actinomycetes</taxon>
        <taxon>Kitasatosporales</taxon>
        <taxon>Streptomycetaceae</taxon>
        <taxon>Streptomyces</taxon>
    </lineage>
</organism>
<protein>
    <submittedName>
        <fullName evidence="1">Uncharacterized protein</fullName>
    </submittedName>
</protein>
<name>A0ABN1ZIR4_9ACTN</name>
<sequence length="97" mass="11402">MSDYEFPEELLRAKREWFAVAQRLEEFPLRPYTDRAGVEHRADSGWTPELDRQETVLRKRFRELSIEISIHPFWETLNGSTVAARMALREAARRPGG</sequence>
<dbReference type="Proteomes" id="UP001500443">
    <property type="component" value="Unassembled WGS sequence"/>
</dbReference>
<comment type="caution">
    <text evidence="1">The sequence shown here is derived from an EMBL/GenBank/DDBJ whole genome shotgun (WGS) entry which is preliminary data.</text>
</comment>
<proteinExistence type="predicted"/>
<keyword evidence="2" id="KW-1185">Reference proteome</keyword>
<gene>
    <name evidence="1" type="ORF">GCM10009802_54090</name>
</gene>
<dbReference type="EMBL" id="BAAAPF010000257">
    <property type="protein sequence ID" value="GAA1499757.1"/>
    <property type="molecule type" value="Genomic_DNA"/>
</dbReference>
<dbReference type="RefSeq" id="WP_344293159.1">
    <property type="nucleotide sequence ID" value="NZ_BAAAPF010000257.1"/>
</dbReference>
<accession>A0ABN1ZIR4</accession>
<evidence type="ECO:0000313" key="2">
    <source>
        <dbReference type="Proteomes" id="UP001500443"/>
    </source>
</evidence>
<reference evidence="1 2" key="1">
    <citation type="journal article" date="2019" name="Int. J. Syst. Evol. Microbiol.">
        <title>The Global Catalogue of Microorganisms (GCM) 10K type strain sequencing project: providing services to taxonomists for standard genome sequencing and annotation.</title>
        <authorList>
            <consortium name="The Broad Institute Genomics Platform"/>
            <consortium name="The Broad Institute Genome Sequencing Center for Infectious Disease"/>
            <person name="Wu L."/>
            <person name="Ma J."/>
        </authorList>
    </citation>
    <scope>NUCLEOTIDE SEQUENCE [LARGE SCALE GENOMIC DNA]</scope>
    <source>
        <strain evidence="1 2">JCM 15481</strain>
    </source>
</reference>
<evidence type="ECO:0000313" key="1">
    <source>
        <dbReference type="EMBL" id="GAA1499757.1"/>
    </source>
</evidence>